<evidence type="ECO:0000313" key="8">
    <source>
        <dbReference type="Proteomes" id="UP000197032"/>
    </source>
</evidence>
<dbReference type="Proteomes" id="UP000197032">
    <property type="component" value="Unassembled WGS sequence"/>
</dbReference>
<feature type="transmembrane region" description="Helical" evidence="6">
    <location>
        <begin position="230"/>
        <end position="248"/>
    </location>
</feature>
<sequence length="355" mass="38877">MQIRNPFVMNCGVFTTSYRQDMAFHFTPLAHLRVMIIVALLFLFPFMVNEYVVSVANLVGIAVIGALGLNILTGFTGQISIGHGAFLGVGAYTSAILTTKLGLSFWIALPLAGIVTALVGSIFGIPSLRLKGLYLAIATLAAQVIIEFTIIHWTSLTNGTRGMILPAPQLAGYSLDSDRSYYFLILVLALLATVFAFNLFRTRPGRAFVAIRDRDIAAEVIGIDLFKYKIMAFALSSFYAGIAGSLWAHYLTIISPEHFTISVSIEYLAMIIIGGLGSVMGSIYGALFMTLLPVLLRTLAEALSSIFPDIESVFLGLREAVFGATIILFLIFEPEGIAKIWKNIKDYFHLWPFSY</sequence>
<dbReference type="CDD" id="cd06581">
    <property type="entry name" value="TM_PBP1_LivM_like"/>
    <property type="match status" value="1"/>
</dbReference>
<keyword evidence="5 6" id="KW-0472">Membrane</keyword>
<feature type="transmembrane region" description="Helical" evidence="6">
    <location>
        <begin position="29"/>
        <end position="48"/>
    </location>
</feature>
<dbReference type="AlphaFoldDB" id="A0A1Z5HT10"/>
<evidence type="ECO:0000256" key="5">
    <source>
        <dbReference type="ARBA" id="ARBA00023136"/>
    </source>
</evidence>
<evidence type="ECO:0000256" key="4">
    <source>
        <dbReference type="ARBA" id="ARBA00022989"/>
    </source>
</evidence>
<evidence type="ECO:0000256" key="1">
    <source>
        <dbReference type="ARBA" id="ARBA00004651"/>
    </source>
</evidence>
<keyword evidence="2" id="KW-1003">Cell membrane</keyword>
<dbReference type="PANTHER" id="PTHR30482">
    <property type="entry name" value="HIGH-AFFINITY BRANCHED-CHAIN AMINO ACID TRANSPORT SYSTEM PERMEASE"/>
    <property type="match status" value="1"/>
</dbReference>
<feature type="transmembrane region" description="Helical" evidence="6">
    <location>
        <begin position="54"/>
        <end position="72"/>
    </location>
</feature>
<evidence type="ECO:0000313" key="7">
    <source>
        <dbReference type="EMBL" id="GAW92676.1"/>
    </source>
</evidence>
<keyword evidence="3 6" id="KW-0812">Transmembrane</keyword>
<feature type="transmembrane region" description="Helical" evidence="6">
    <location>
        <begin position="79"/>
        <end position="97"/>
    </location>
</feature>
<feature type="transmembrane region" description="Helical" evidence="6">
    <location>
        <begin position="103"/>
        <end position="125"/>
    </location>
</feature>
<dbReference type="InterPro" id="IPR043428">
    <property type="entry name" value="LivM-like"/>
</dbReference>
<keyword evidence="8" id="KW-1185">Reference proteome</keyword>
<organism evidence="7 8">
    <name type="scientific">Calderihabitans maritimus</name>
    <dbReference type="NCBI Taxonomy" id="1246530"/>
    <lineage>
        <taxon>Bacteria</taxon>
        <taxon>Bacillati</taxon>
        <taxon>Bacillota</taxon>
        <taxon>Clostridia</taxon>
        <taxon>Neomoorellales</taxon>
        <taxon>Calderihabitantaceae</taxon>
        <taxon>Calderihabitans</taxon>
    </lineage>
</organism>
<comment type="caution">
    <text evidence="7">The sequence shown here is derived from an EMBL/GenBank/DDBJ whole genome shotgun (WGS) entry which is preliminary data.</text>
</comment>
<evidence type="ECO:0000256" key="2">
    <source>
        <dbReference type="ARBA" id="ARBA00022475"/>
    </source>
</evidence>
<evidence type="ECO:0000256" key="6">
    <source>
        <dbReference type="SAM" id="Phobius"/>
    </source>
</evidence>
<feature type="transmembrane region" description="Helical" evidence="6">
    <location>
        <begin position="181"/>
        <end position="200"/>
    </location>
</feature>
<dbReference type="GO" id="GO:0015658">
    <property type="term" value="F:branched-chain amino acid transmembrane transporter activity"/>
    <property type="evidence" value="ECO:0007669"/>
    <property type="project" value="InterPro"/>
</dbReference>
<feature type="transmembrane region" description="Helical" evidence="6">
    <location>
        <begin position="132"/>
        <end position="153"/>
    </location>
</feature>
<accession>A0A1Z5HT10</accession>
<dbReference type="PANTHER" id="PTHR30482:SF5">
    <property type="entry name" value="ABC TRANSPORTER PERMEASE PROTEIN"/>
    <property type="match status" value="1"/>
</dbReference>
<dbReference type="GO" id="GO:0005886">
    <property type="term" value="C:plasma membrane"/>
    <property type="evidence" value="ECO:0007669"/>
    <property type="project" value="UniProtKB-SubCell"/>
</dbReference>
<protein>
    <submittedName>
        <fullName evidence="7">ABC transporter permease</fullName>
    </submittedName>
</protein>
<reference evidence="8" key="1">
    <citation type="journal article" date="2017" name="Appl. Environ. Microbiol.">
        <title>Genomic analysis of Calderihabitans maritimus KKC1, a thermophilic hydrogenogenic carboxydotrophic bacterium isolated from marine sediment.</title>
        <authorList>
            <person name="Omae K."/>
            <person name="Yoneda Y."/>
            <person name="Fukuyama Y."/>
            <person name="Yoshida T."/>
            <person name="Sako Y."/>
        </authorList>
    </citation>
    <scope>NUCLEOTIDE SEQUENCE [LARGE SCALE GENOMIC DNA]</scope>
    <source>
        <strain evidence="8">KKC1</strain>
    </source>
</reference>
<name>A0A1Z5HT10_9FIRM</name>
<keyword evidence="4 6" id="KW-1133">Transmembrane helix</keyword>
<proteinExistence type="predicted"/>
<dbReference type="Pfam" id="PF02653">
    <property type="entry name" value="BPD_transp_2"/>
    <property type="match status" value="1"/>
</dbReference>
<evidence type="ECO:0000256" key="3">
    <source>
        <dbReference type="ARBA" id="ARBA00022692"/>
    </source>
</evidence>
<feature type="transmembrane region" description="Helical" evidence="6">
    <location>
        <begin position="268"/>
        <end position="292"/>
    </location>
</feature>
<dbReference type="EMBL" id="BDGJ01000090">
    <property type="protein sequence ID" value="GAW92676.1"/>
    <property type="molecule type" value="Genomic_DNA"/>
</dbReference>
<comment type="subcellular location">
    <subcellularLocation>
        <location evidence="1">Cell membrane</location>
        <topology evidence="1">Multi-pass membrane protein</topology>
    </subcellularLocation>
</comment>
<gene>
    <name evidence="7" type="ORF">KKC1_18260</name>
</gene>
<dbReference type="InterPro" id="IPR001851">
    <property type="entry name" value="ABC_transp_permease"/>
</dbReference>